<dbReference type="Pfam" id="PF01522">
    <property type="entry name" value="Polysacc_deac_1"/>
    <property type="match status" value="1"/>
</dbReference>
<gene>
    <name evidence="4" type="ORF">C8N28_0543</name>
</gene>
<dbReference type="GO" id="GO:0005576">
    <property type="term" value="C:extracellular region"/>
    <property type="evidence" value="ECO:0007669"/>
    <property type="project" value="UniProtKB-SubCell"/>
</dbReference>
<feature type="domain" description="NodB homology" evidence="3">
    <location>
        <begin position="130"/>
        <end position="294"/>
    </location>
</feature>
<dbReference type="Gene3D" id="3.20.20.370">
    <property type="entry name" value="Glycoside hydrolase/deacetylase"/>
    <property type="match status" value="1"/>
</dbReference>
<dbReference type="PROSITE" id="PS51257">
    <property type="entry name" value="PROKAR_LIPOPROTEIN"/>
    <property type="match status" value="1"/>
</dbReference>
<accession>A0A4R1M216</accession>
<dbReference type="GO" id="GO:0005975">
    <property type="term" value="P:carbohydrate metabolic process"/>
    <property type="evidence" value="ECO:0007669"/>
    <property type="project" value="InterPro"/>
</dbReference>
<evidence type="ECO:0000313" key="5">
    <source>
        <dbReference type="Proteomes" id="UP000294616"/>
    </source>
</evidence>
<protein>
    <submittedName>
        <fullName evidence="4">Polysaccharide deacetylase</fullName>
    </submittedName>
</protein>
<dbReference type="OrthoDB" id="9778320at2"/>
<name>A0A4R1M216_9SPHI</name>
<comment type="caution">
    <text evidence="4">The sequence shown here is derived from an EMBL/GenBank/DDBJ whole genome shotgun (WGS) entry which is preliminary data.</text>
</comment>
<sequence>MKQNGYVSGLFFALILSSCQYQNTADKIIKGDLNKIDVEVSEVLQPAEDTAKERKVASAAEILARKQVPILCYHQIRDWTAKDSKSAKDYITPIDIFKDQIKALADSGYTTILPDQLYNYLAYGDELPEKPIMLTFDDNDLSQYENAAPFLKEYGFKAVYFVMTVTIGRPKYMSKEQIKELYDDGNVIGSHTWDHHNVKKYEGEDWVTQIEKPSKVLEGIIGKKIDDFAYPFGLWSPEVLPELQKRGIRTAFILSTKRDENQPLLTIRRMIASGFWGGKTLINVMDKTFAASRN</sequence>
<dbReference type="GO" id="GO:0016810">
    <property type="term" value="F:hydrolase activity, acting on carbon-nitrogen (but not peptide) bonds"/>
    <property type="evidence" value="ECO:0007669"/>
    <property type="project" value="InterPro"/>
</dbReference>
<dbReference type="InterPro" id="IPR051398">
    <property type="entry name" value="Polysacch_Deacetylase"/>
</dbReference>
<keyword evidence="2" id="KW-0732">Signal</keyword>
<dbReference type="Proteomes" id="UP000294616">
    <property type="component" value="Unassembled WGS sequence"/>
</dbReference>
<evidence type="ECO:0000256" key="1">
    <source>
        <dbReference type="ARBA" id="ARBA00004613"/>
    </source>
</evidence>
<dbReference type="PROSITE" id="PS51677">
    <property type="entry name" value="NODB"/>
    <property type="match status" value="1"/>
</dbReference>
<evidence type="ECO:0000313" key="4">
    <source>
        <dbReference type="EMBL" id="TCK85242.1"/>
    </source>
</evidence>
<comment type="subcellular location">
    <subcellularLocation>
        <location evidence="1">Secreted</location>
    </subcellularLocation>
</comment>
<dbReference type="EMBL" id="SMGO01000001">
    <property type="protein sequence ID" value="TCK85242.1"/>
    <property type="molecule type" value="Genomic_DNA"/>
</dbReference>
<reference evidence="4 5" key="1">
    <citation type="submission" date="2019-03" db="EMBL/GenBank/DDBJ databases">
        <title>Genomic Encyclopedia of Archaeal and Bacterial Type Strains, Phase II (KMG-II): from individual species to whole genera.</title>
        <authorList>
            <person name="Goeker M."/>
        </authorList>
    </citation>
    <scope>NUCLEOTIDE SEQUENCE [LARGE SCALE GENOMIC DNA]</scope>
    <source>
        <strain evidence="4 5">DSM 22554</strain>
    </source>
</reference>
<dbReference type="InterPro" id="IPR011330">
    <property type="entry name" value="Glyco_hydro/deAcase_b/a-brl"/>
</dbReference>
<dbReference type="PANTHER" id="PTHR34216:SF3">
    <property type="entry name" value="POLY-BETA-1,6-N-ACETYL-D-GLUCOSAMINE N-DEACETYLASE"/>
    <property type="match status" value="1"/>
</dbReference>
<dbReference type="CDD" id="cd10918">
    <property type="entry name" value="CE4_NodB_like_5s_6s"/>
    <property type="match status" value="1"/>
</dbReference>
<dbReference type="InterPro" id="IPR002509">
    <property type="entry name" value="NODB_dom"/>
</dbReference>
<keyword evidence="5" id="KW-1185">Reference proteome</keyword>
<dbReference type="PANTHER" id="PTHR34216">
    <property type="match status" value="1"/>
</dbReference>
<evidence type="ECO:0000256" key="2">
    <source>
        <dbReference type="ARBA" id="ARBA00022729"/>
    </source>
</evidence>
<dbReference type="RefSeq" id="WP_132221288.1">
    <property type="nucleotide sequence ID" value="NZ_SMGO01000001.1"/>
</dbReference>
<dbReference type="AlphaFoldDB" id="A0A4R1M216"/>
<organism evidence="4 5">
    <name type="scientific">Albibacterium bauzanense</name>
    <dbReference type="NCBI Taxonomy" id="653929"/>
    <lineage>
        <taxon>Bacteria</taxon>
        <taxon>Pseudomonadati</taxon>
        <taxon>Bacteroidota</taxon>
        <taxon>Sphingobacteriia</taxon>
        <taxon>Sphingobacteriales</taxon>
        <taxon>Sphingobacteriaceae</taxon>
        <taxon>Albibacterium</taxon>
    </lineage>
</organism>
<evidence type="ECO:0000259" key="3">
    <source>
        <dbReference type="PROSITE" id="PS51677"/>
    </source>
</evidence>
<dbReference type="SUPFAM" id="SSF88713">
    <property type="entry name" value="Glycoside hydrolase/deacetylase"/>
    <property type="match status" value="1"/>
</dbReference>
<proteinExistence type="predicted"/>